<evidence type="ECO:0000256" key="7">
    <source>
        <dbReference type="ARBA" id="ARBA00023069"/>
    </source>
</evidence>
<evidence type="ECO:0000256" key="3">
    <source>
        <dbReference type="ARBA" id="ARBA00011655"/>
    </source>
</evidence>
<comment type="subcellular location">
    <subcellularLocation>
        <location evidence="1">Cytoplasm</location>
        <location evidence="1">Cytoskeleton</location>
        <location evidence="1">Cilium axoneme</location>
    </subcellularLocation>
</comment>
<keyword evidence="5" id="KW-0493">Microtubule</keyword>
<protein>
    <recommendedName>
        <fullName evidence="12">Dynein axonemal light chain 4</fullName>
    </recommendedName>
</protein>
<keyword evidence="7" id="KW-0969">Cilium</keyword>
<dbReference type="CDD" id="cd21453">
    <property type="entry name" value="DLC-like_DNAL4"/>
    <property type="match status" value="1"/>
</dbReference>
<evidence type="ECO:0000256" key="6">
    <source>
        <dbReference type="ARBA" id="ARBA00023017"/>
    </source>
</evidence>
<evidence type="ECO:0000256" key="11">
    <source>
        <dbReference type="ARBA" id="ARBA00057688"/>
    </source>
</evidence>
<dbReference type="InterPro" id="IPR001372">
    <property type="entry name" value="Dynein_light_chain_typ-1/2"/>
</dbReference>
<reference evidence="13" key="1">
    <citation type="submission" date="2021-01" db="UniProtKB">
        <authorList>
            <consortium name="EnsemblMetazoa"/>
        </authorList>
    </citation>
    <scope>IDENTIFICATION</scope>
</reference>
<dbReference type="GO" id="GO:0005874">
    <property type="term" value="C:microtubule"/>
    <property type="evidence" value="ECO:0007669"/>
    <property type="project" value="UniProtKB-KW"/>
</dbReference>
<dbReference type="GO" id="GO:0005930">
    <property type="term" value="C:axoneme"/>
    <property type="evidence" value="ECO:0007669"/>
    <property type="project" value="UniProtKB-SubCell"/>
</dbReference>
<proteinExistence type="inferred from homology"/>
<dbReference type="OrthoDB" id="6506078at2759"/>
<dbReference type="FunFam" id="3.30.740.10:FF:000002">
    <property type="entry name" value="Dynein light chain"/>
    <property type="match status" value="1"/>
</dbReference>
<comment type="subunit">
    <text evidence="3">Consists of at least two heavy chains and a number of intermediate and light chains.</text>
</comment>
<evidence type="ECO:0000256" key="9">
    <source>
        <dbReference type="ARBA" id="ARBA00023212"/>
    </source>
</evidence>
<dbReference type="KEGG" id="nvi:100120337"/>
<dbReference type="InterPro" id="IPR037177">
    <property type="entry name" value="DLC_sf"/>
</dbReference>
<keyword evidence="8" id="KW-0505">Motor protein</keyword>
<dbReference type="AlphaFoldDB" id="A0A7M7G5Z3"/>
<dbReference type="Pfam" id="PF01221">
    <property type="entry name" value="Dynein_light"/>
    <property type="match status" value="1"/>
</dbReference>
<sequence length="105" mass="11967">MAGTEERETAIVHTYPLCKHTDMQEDLKQEAMEVTVTAVEKYADNYEFAARMIKENLDKKFGAPFNVVIGESMSFEITYQKNSMLLMYTNGNVVALIWRTVASFA</sequence>
<name>A0A7M7G5Z3_NASVI</name>
<keyword evidence="4" id="KW-0963">Cytoplasm</keyword>
<evidence type="ECO:0000256" key="1">
    <source>
        <dbReference type="ARBA" id="ARBA00004430"/>
    </source>
</evidence>
<keyword evidence="9" id="KW-0206">Cytoskeleton</keyword>
<evidence type="ECO:0000313" key="13">
    <source>
        <dbReference type="EnsemblMetazoa" id="XP_001603986"/>
    </source>
</evidence>
<dbReference type="Gene3D" id="3.30.740.10">
    <property type="entry name" value="Protein Inhibitor Of Neuronal Nitric Oxide Synthase"/>
    <property type="match status" value="1"/>
</dbReference>
<evidence type="ECO:0000256" key="4">
    <source>
        <dbReference type="ARBA" id="ARBA00022490"/>
    </source>
</evidence>
<accession>A0A7M7G5Z3</accession>
<dbReference type="Proteomes" id="UP000002358">
    <property type="component" value="Chromosome 2"/>
</dbReference>
<dbReference type="OMA" id="ETCVTAV"/>
<evidence type="ECO:0000256" key="12">
    <source>
        <dbReference type="ARBA" id="ARBA00069494"/>
    </source>
</evidence>
<dbReference type="EnsemblMetazoa" id="XM_001603936">
    <property type="protein sequence ID" value="XP_001603986"/>
    <property type="gene ID" value="LOC100120337"/>
</dbReference>
<dbReference type="SMART" id="SM01375">
    <property type="entry name" value="Dynein_light"/>
    <property type="match status" value="1"/>
</dbReference>
<keyword evidence="14" id="KW-1185">Reference proteome</keyword>
<evidence type="ECO:0000256" key="2">
    <source>
        <dbReference type="ARBA" id="ARBA00010156"/>
    </source>
</evidence>
<evidence type="ECO:0000256" key="8">
    <source>
        <dbReference type="ARBA" id="ARBA00023175"/>
    </source>
</evidence>
<evidence type="ECO:0000256" key="5">
    <source>
        <dbReference type="ARBA" id="ARBA00022701"/>
    </source>
</evidence>
<keyword evidence="6" id="KW-0243">Dynein</keyword>
<evidence type="ECO:0000256" key="10">
    <source>
        <dbReference type="ARBA" id="ARBA00023273"/>
    </source>
</evidence>
<gene>
    <name evidence="13" type="primary">100120337</name>
</gene>
<evidence type="ECO:0000313" key="14">
    <source>
        <dbReference type="Proteomes" id="UP000002358"/>
    </source>
</evidence>
<comment type="function">
    <text evidence="11">Force generating protein of respiratory cilia. Produces force towards the minus ends of microtubules. Dynein has ATPase activity.</text>
</comment>
<organism evidence="13 14">
    <name type="scientific">Nasonia vitripennis</name>
    <name type="common">Parasitic wasp</name>
    <dbReference type="NCBI Taxonomy" id="7425"/>
    <lineage>
        <taxon>Eukaryota</taxon>
        <taxon>Metazoa</taxon>
        <taxon>Ecdysozoa</taxon>
        <taxon>Arthropoda</taxon>
        <taxon>Hexapoda</taxon>
        <taxon>Insecta</taxon>
        <taxon>Pterygota</taxon>
        <taxon>Neoptera</taxon>
        <taxon>Endopterygota</taxon>
        <taxon>Hymenoptera</taxon>
        <taxon>Apocrita</taxon>
        <taxon>Proctotrupomorpha</taxon>
        <taxon>Chalcidoidea</taxon>
        <taxon>Pteromalidae</taxon>
        <taxon>Pteromalinae</taxon>
        <taxon>Nasonia</taxon>
    </lineage>
</organism>
<dbReference type="InParanoid" id="A0A7M7G5Z3"/>
<dbReference type="GO" id="GO:0030286">
    <property type="term" value="C:dynein complex"/>
    <property type="evidence" value="ECO:0007669"/>
    <property type="project" value="UniProtKB-KW"/>
</dbReference>
<dbReference type="SUPFAM" id="SSF54648">
    <property type="entry name" value="DLC"/>
    <property type="match status" value="1"/>
</dbReference>
<dbReference type="SMR" id="A0A7M7G5Z3"/>
<comment type="similarity">
    <text evidence="2">Belongs to the dynein light chain family.</text>
</comment>
<keyword evidence="10" id="KW-0966">Cell projection</keyword>
<dbReference type="GO" id="GO:0007017">
    <property type="term" value="P:microtubule-based process"/>
    <property type="evidence" value="ECO:0007669"/>
    <property type="project" value="InterPro"/>
</dbReference>